<evidence type="ECO:0000259" key="1">
    <source>
        <dbReference type="Pfam" id="PF18066"/>
    </source>
</evidence>
<dbReference type="InterPro" id="IPR028985">
    <property type="entry name" value="Bacillus_phage_prot-like"/>
</dbReference>
<name>A0A3M8DRR2_9BACL</name>
<feature type="domain" description="Phage ABA sandwich" evidence="1">
    <location>
        <begin position="10"/>
        <end position="70"/>
    </location>
</feature>
<comment type="caution">
    <text evidence="2">The sequence shown here is derived from an EMBL/GenBank/DDBJ whole genome shotgun (WGS) entry which is preliminary data.</text>
</comment>
<proteinExistence type="predicted"/>
<organism evidence="2 3">
    <name type="scientific">Brevibacillus nitrificans</name>
    <dbReference type="NCBI Taxonomy" id="651560"/>
    <lineage>
        <taxon>Bacteria</taxon>
        <taxon>Bacillati</taxon>
        <taxon>Bacillota</taxon>
        <taxon>Bacilli</taxon>
        <taxon>Bacillales</taxon>
        <taxon>Paenibacillaceae</taxon>
        <taxon>Brevibacillus</taxon>
    </lineage>
</organism>
<evidence type="ECO:0000313" key="2">
    <source>
        <dbReference type="EMBL" id="RNB90179.1"/>
    </source>
</evidence>
<evidence type="ECO:0000313" key="3">
    <source>
        <dbReference type="Proteomes" id="UP000269573"/>
    </source>
</evidence>
<dbReference type="AlphaFoldDB" id="A0A3M8DRR2"/>
<sequence>MTEQQIVLTLATKIMGWKRYGETDFWYGDNGNLFDSSLWNPLQNIADAWMIMEKIKDTDIGDDFDDIMDHFNLTQITPEKIGRTVYCLTQR</sequence>
<keyword evidence="3" id="KW-1185">Reference proteome</keyword>
<dbReference type="Pfam" id="PF18066">
    <property type="entry name" value="Phage_ABA_S"/>
    <property type="match status" value="1"/>
</dbReference>
<dbReference type="InterPro" id="IPR041270">
    <property type="entry name" value="Phage_ABA_S"/>
</dbReference>
<dbReference type="RefSeq" id="WP_122922045.1">
    <property type="nucleotide sequence ID" value="NZ_RHHU01000002.1"/>
</dbReference>
<protein>
    <recommendedName>
        <fullName evidence="1">Phage ABA sandwich domain-containing protein</fullName>
    </recommendedName>
</protein>
<dbReference type="Proteomes" id="UP000269573">
    <property type="component" value="Unassembled WGS sequence"/>
</dbReference>
<gene>
    <name evidence="2" type="ORF">EDM59_01650</name>
</gene>
<dbReference type="EMBL" id="RHHU01000002">
    <property type="protein sequence ID" value="RNB90179.1"/>
    <property type="molecule type" value="Genomic_DNA"/>
</dbReference>
<accession>A0A3M8DRR2</accession>
<reference evidence="2 3" key="1">
    <citation type="submission" date="2018-10" db="EMBL/GenBank/DDBJ databases">
        <title>Phylogenomics of Brevibacillus.</title>
        <authorList>
            <person name="Dunlap C."/>
        </authorList>
    </citation>
    <scope>NUCLEOTIDE SEQUENCE [LARGE SCALE GENOMIC DNA]</scope>
    <source>
        <strain evidence="2 3">JCM 15774</strain>
    </source>
</reference>
<dbReference type="Gene3D" id="3.30.2120.10">
    <property type="entry name" value="Bacillus phage protein-like"/>
    <property type="match status" value="1"/>
</dbReference>